<keyword evidence="4" id="KW-1185">Reference proteome</keyword>
<feature type="signal peptide" evidence="2">
    <location>
        <begin position="1"/>
        <end position="25"/>
    </location>
</feature>
<evidence type="ECO:0000313" key="4">
    <source>
        <dbReference type="Proteomes" id="UP001204851"/>
    </source>
</evidence>
<evidence type="ECO:0000256" key="2">
    <source>
        <dbReference type="SAM" id="SignalP"/>
    </source>
</evidence>
<evidence type="ECO:0000256" key="1">
    <source>
        <dbReference type="SAM" id="MobiDB-lite"/>
    </source>
</evidence>
<reference evidence="3 4" key="1">
    <citation type="submission" date="2022-06" db="EMBL/GenBank/DDBJ databases">
        <title>Ideonella sp. NS12-5 Genome sequencing and assembly.</title>
        <authorList>
            <person name="Jung Y."/>
        </authorList>
    </citation>
    <scope>NUCLEOTIDE SEQUENCE [LARGE SCALE GENOMIC DNA]</scope>
    <source>
        <strain evidence="3 4">NS12-5</strain>
    </source>
</reference>
<evidence type="ECO:0000313" key="3">
    <source>
        <dbReference type="EMBL" id="MCO5976677.1"/>
    </source>
</evidence>
<feature type="chain" id="PRO_5045248409" evidence="2">
    <location>
        <begin position="26"/>
        <end position="170"/>
    </location>
</feature>
<organism evidence="3 4">
    <name type="scientific">Ideonella oryzae</name>
    <dbReference type="NCBI Taxonomy" id="2937441"/>
    <lineage>
        <taxon>Bacteria</taxon>
        <taxon>Pseudomonadati</taxon>
        <taxon>Pseudomonadota</taxon>
        <taxon>Betaproteobacteria</taxon>
        <taxon>Burkholderiales</taxon>
        <taxon>Sphaerotilaceae</taxon>
        <taxon>Ideonella</taxon>
    </lineage>
</organism>
<name>A0ABT1BMQ9_9BURK</name>
<protein>
    <submittedName>
        <fullName evidence="3">Uncharacterized protein</fullName>
    </submittedName>
</protein>
<keyword evidence="2" id="KW-0732">Signal</keyword>
<feature type="region of interest" description="Disordered" evidence="1">
    <location>
        <begin position="144"/>
        <end position="170"/>
    </location>
</feature>
<proteinExistence type="predicted"/>
<comment type="caution">
    <text evidence="3">The sequence shown here is derived from an EMBL/GenBank/DDBJ whole genome shotgun (WGS) entry which is preliminary data.</text>
</comment>
<sequence>MLNRHRWSALALTAALAAWAPLSHAADVGVSISIGQPGLQGRIDIGRFYEPALIAPQPVIVQPAPMWAPVQPVYLWAPPAHRAHWARYCGQYGACGAPVYFVRDDWYQAHVVPVVRRGPPPPPPVVYQPVPVYRGGPGPGYGYGPGYGRGWDEDRHHGHDHDRDGDRGRW</sequence>
<accession>A0ABT1BMQ9</accession>
<dbReference type="RefSeq" id="WP_252769136.1">
    <property type="nucleotide sequence ID" value="NZ_JAMXMC010000004.1"/>
</dbReference>
<feature type="compositionally biased region" description="Basic and acidic residues" evidence="1">
    <location>
        <begin position="150"/>
        <end position="170"/>
    </location>
</feature>
<gene>
    <name evidence="3" type="ORF">M0L44_08140</name>
</gene>
<dbReference type="Proteomes" id="UP001204851">
    <property type="component" value="Unassembled WGS sequence"/>
</dbReference>
<dbReference type="EMBL" id="JAMXMC010000004">
    <property type="protein sequence ID" value="MCO5976677.1"/>
    <property type="molecule type" value="Genomic_DNA"/>
</dbReference>